<sequence length="145" mass="15453">MPAGSEMDPLLAKAKPISNSGRASGITFKKGRGWGGKPTRGIFAARERKNSADTQVSEEGGGGGAPGARADIPLQPMEKTMVRQAVYLQPMEVKWWSRYPPVACGEPHTAAVCEELQPMGRTHTEEIHGGLSPVGGTPCWSRGRV</sequence>
<dbReference type="EMBL" id="BAAFJT010000012">
    <property type="protein sequence ID" value="GAB0195076.1"/>
    <property type="molecule type" value="Genomic_DNA"/>
</dbReference>
<organism evidence="2 3">
    <name type="scientific">Grus japonensis</name>
    <name type="common">Japanese crane</name>
    <name type="synonym">Red-crowned crane</name>
    <dbReference type="NCBI Taxonomy" id="30415"/>
    <lineage>
        <taxon>Eukaryota</taxon>
        <taxon>Metazoa</taxon>
        <taxon>Chordata</taxon>
        <taxon>Craniata</taxon>
        <taxon>Vertebrata</taxon>
        <taxon>Euteleostomi</taxon>
        <taxon>Archelosauria</taxon>
        <taxon>Archosauria</taxon>
        <taxon>Dinosauria</taxon>
        <taxon>Saurischia</taxon>
        <taxon>Theropoda</taxon>
        <taxon>Coelurosauria</taxon>
        <taxon>Aves</taxon>
        <taxon>Neognathae</taxon>
        <taxon>Neoaves</taxon>
        <taxon>Gruiformes</taxon>
        <taxon>Gruidae</taxon>
        <taxon>Grus</taxon>
    </lineage>
</organism>
<reference evidence="2 3" key="1">
    <citation type="submission" date="2024-06" db="EMBL/GenBank/DDBJ databases">
        <title>The draft genome of Grus japonensis, version 3.</title>
        <authorList>
            <person name="Nabeshima K."/>
            <person name="Suzuki S."/>
            <person name="Onuma M."/>
        </authorList>
    </citation>
    <scope>NUCLEOTIDE SEQUENCE [LARGE SCALE GENOMIC DNA]</scope>
    <source>
        <strain evidence="2 3">451A</strain>
    </source>
</reference>
<protein>
    <submittedName>
        <fullName evidence="2">F-box only protein 31</fullName>
    </submittedName>
</protein>
<feature type="region of interest" description="Disordered" evidence="1">
    <location>
        <begin position="125"/>
        <end position="145"/>
    </location>
</feature>
<comment type="caution">
    <text evidence="2">The sequence shown here is derived from an EMBL/GenBank/DDBJ whole genome shotgun (WGS) entry which is preliminary data.</text>
</comment>
<evidence type="ECO:0000313" key="2">
    <source>
        <dbReference type="EMBL" id="GAB0195076.1"/>
    </source>
</evidence>
<evidence type="ECO:0000256" key="1">
    <source>
        <dbReference type="SAM" id="MobiDB-lite"/>
    </source>
</evidence>
<proteinExistence type="predicted"/>
<evidence type="ECO:0000313" key="3">
    <source>
        <dbReference type="Proteomes" id="UP001623348"/>
    </source>
</evidence>
<feature type="region of interest" description="Disordered" evidence="1">
    <location>
        <begin position="1"/>
        <end position="71"/>
    </location>
</feature>
<accession>A0ABC9XBZ6</accession>
<gene>
    <name evidence="2" type="ORF">GRJ2_001972900</name>
</gene>
<name>A0ABC9XBZ6_GRUJA</name>
<keyword evidence="3" id="KW-1185">Reference proteome</keyword>
<dbReference type="Proteomes" id="UP001623348">
    <property type="component" value="Unassembled WGS sequence"/>
</dbReference>
<dbReference type="AlphaFoldDB" id="A0ABC9XBZ6"/>